<gene>
    <name evidence="1" type="ORF">WMO37_11375</name>
</gene>
<evidence type="ECO:0008006" key="3">
    <source>
        <dbReference type="Google" id="ProtNLM"/>
    </source>
</evidence>
<sequence length="83" mass="9758">MSEFSTAEIHTNERLLRSDVTLEECKKIEKVLRKNNISYFEKWKFHTGLFHVISSRKNSKCDIYIHSDSIERAKQALGIQTTK</sequence>
<name>A0ABV1H7B4_9FIRM</name>
<reference evidence="1" key="1">
    <citation type="submission" date="2024-03" db="EMBL/GenBank/DDBJ databases">
        <title>Human intestinal bacterial collection.</title>
        <authorList>
            <person name="Pauvert C."/>
            <person name="Hitch T.C.A."/>
            <person name="Clavel T."/>
        </authorList>
    </citation>
    <scope>NUCLEOTIDE SEQUENCE [LARGE SCALE GENOMIC DNA]</scope>
    <source>
        <strain evidence="1">CLA-AA-H89B</strain>
    </source>
</reference>
<accession>A0ABV1H7B4</accession>
<proteinExistence type="predicted"/>
<evidence type="ECO:0000313" key="1">
    <source>
        <dbReference type="EMBL" id="MEQ2555600.1"/>
    </source>
</evidence>
<keyword evidence="2" id="KW-1185">Reference proteome</keyword>
<evidence type="ECO:0000313" key="2">
    <source>
        <dbReference type="Proteomes" id="UP001546774"/>
    </source>
</evidence>
<protein>
    <recommendedName>
        <fullName evidence="3">DUF2007 domain-containing protein</fullName>
    </recommendedName>
</protein>
<dbReference type="EMBL" id="JBBMFS010000010">
    <property type="protein sequence ID" value="MEQ2555600.1"/>
    <property type="molecule type" value="Genomic_DNA"/>
</dbReference>
<dbReference type="Proteomes" id="UP001546774">
    <property type="component" value="Unassembled WGS sequence"/>
</dbReference>
<organism evidence="1 2">
    <name type="scientific">Lachnospira intestinalis</name>
    <dbReference type="NCBI Taxonomy" id="3133158"/>
    <lineage>
        <taxon>Bacteria</taxon>
        <taxon>Bacillati</taxon>
        <taxon>Bacillota</taxon>
        <taxon>Clostridia</taxon>
        <taxon>Lachnospirales</taxon>
        <taxon>Lachnospiraceae</taxon>
        <taxon>Lachnospira</taxon>
    </lineage>
</organism>
<comment type="caution">
    <text evidence="1">The sequence shown here is derived from an EMBL/GenBank/DDBJ whole genome shotgun (WGS) entry which is preliminary data.</text>
</comment>